<comment type="caution">
    <text evidence="1">The sequence shown here is derived from an EMBL/GenBank/DDBJ whole genome shotgun (WGS) entry which is preliminary data.</text>
</comment>
<evidence type="ECO:0000313" key="1">
    <source>
        <dbReference type="EMBL" id="SNX86347.1"/>
    </source>
</evidence>
<reference evidence="1" key="1">
    <citation type="submission" date="2023-10" db="EMBL/GenBank/DDBJ databases">
        <authorList>
            <person name="Guldener U."/>
        </authorList>
    </citation>
    <scope>NUCLEOTIDE SEQUENCE</scope>
    <source>
        <strain evidence="1">Mp4</strain>
    </source>
</reference>
<dbReference type="Proteomes" id="UP001294444">
    <property type="component" value="Unassembled WGS sequence"/>
</dbReference>
<dbReference type="AlphaFoldDB" id="A0AAJ4XQ36"/>
<accession>A0AAJ4XQ36</accession>
<keyword evidence="2" id="KW-1185">Reference proteome</keyword>
<sequence>MFDPHKTRPEFGFSVLASLQKPVSVISAPQQAYVMTMYPCLIPALMNPE</sequence>
<organism evidence="1 2">
    <name type="scientific">Melanopsichium pennsylvanicum</name>
    <dbReference type="NCBI Taxonomy" id="63383"/>
    <lineage>
        <taxon>Eukaryota</taxon>
        <taxon>Fungi</taxon>
        <taxon>Dikarya</taxon>
        <taxon>Basidiomycota</taxon>
        <taxon>Ustilaginomycotina</taxon>
        <taxon>Ustilaginomycetes</taxon>
        <taxon>Ustilaginales</taxon>
        <taxon>Ustilaginaceae</taxon>
        <taxon>Melanopsichium</taxon>
    </lineage>
</organism>
<evidence type="ECO:0000313" key="2">
    <source>
        <dbReference type="Proteomes" id="UP001294444"/>
    </source>
</evidence>
<gene>
    <name evidence="1" type="ORF">MEPE_05056</name>
</gene>
<name>A0AAJ4XQ36_9BASI</name>
<protein>
    <submittedName>
        <fullName evidence="1">Uncharacterized protein</fullName>
    </submittedName>
</protein>
<proteinExistence type="predicted"/>
<dbReference type="EMBL" id="OAPG01000013">
    <property type="protein sequence ID" value="SNX86347.1"/>
    <property type="molecule type" value="Genomic_DNA"/>
</dbReference>